<dbReference type="SUPFAM" id="SSF51430">
    <property type="entry name" value="NAD(P)-linked oxidoreductase"/>
    <property type="match status" value="1"/>
</dbReference>
<dbReference type="InterPro" id="IPR036812">
    <property type="entry name" value="NAD(P)_OxRdtase_dom_sf"/>
</dbReference>
<accession>A0ABS8WBQ2</accession>
<evidence type="ECO:0000313" key="3">
    <source>
        <dbReference type="Proteomes" id="UP001201273"/>
    </source>
</evidence>
<dbReference type="PANTHER" id="PTHR43364:SF1">
    <property type="entry name" value="OXIDOREDUCTASE YDHF"/>
    <property type="match status" value="1"/>
</dbReference>
<dbReference type="Proteomes" id="UP001201273">
    <property type="component" value="Unassembled WGS sequence"/>
</dbReference>
<dbReference type="InterPro" id="IPR023210">
    <property type="entry name" value="NADP_OxRdtase_dom"/>
</dbReference>
<evidence type="ECO:0000313" key="2">
    <source>
        <dbReference type="EMBL" id="MCE2596446.1"/>
    </source>
</evidence>
<dbReference type="PANTHER" id="PTHR43364">
    <property type="entry name" value="NADH-SPECIFIC METHYLGLYOXAL REDUCTASE-RELATED"/>
    <property type="match status" value="1"/>
</dbReference>
<dbReference type="CDD" id="cd19092">
    <property type="entry name" value="AKR_BsYcsN_EcYdhF-like"/>
    <property type="match status" value="1"/>
</dbReference>
<protein>
    <submittedName>
        <fullName evidence="2">Aldo/keto reductase</fullName>
    </submittedName>
</protein>
<dbReference type="InterPro" id="IPR020471">
    <property type="entry name" value="AKR"/>
</dbReference>
<dbReference type="InterPro" id="IPR050523">
    <property type="entry name" value="AKR_Detox_Biosynth"/>
</dbReference>
<feature type="domain" description="NADP-dependent oxidoreductase" evidence="1">
    <location>
        <begin position="12"/>
        <end position="280"/>
    </location>
</feature>
<dbReference type="Gene3D" id="3.20.20.100">
    <property type="entry name" value="NADP-dependent oxidoreductase domain"/>
    <property type="match status" value="1"/>
</dbReference>
<reference evidence="2 3" key="1">
    <citation type="journal article" date="2022" name="Environ. Microbiol. Rep.">
        <title>Eco-phylogenetic analyses reveal divergent evolution of vitamin B12 metabolism in the marine bacterial family 'Psychromonadaceae'.</title>
        <authorList>
            <person name="Jin X."/>
            <person name="Yang Y."/>
            <person name="Cao H."/>
            <person name="Gao B."/>
            <person name="Zhao Z."/>
        </authorList>
    </citation>
    <scope>NUCLEOTIDE SEQUENCE [LARGE SCALE GENOMIC DNA]</scope>
    <source>
        <strain evidence="2 3">MKS20</strain>
    </source>
</reference>
<name>A0ABS8WBQ2_9GAMM</name>
<evidence type="ECO:0000259" key="1">
    <source>
        <dbReference type="Pfam" id="PF00248"/>
    </source>
</evidence>
<gene>
    <name evidence="2" type="ORF">K6Y31_16745</name>
</gene>
<proteinExistence type="predicted"/>
<dbReference type="EMBL" id="JAIMJA010000019">
    <property type="protein sequence ID" value="MCE2596446.1"/>
    <property type="molecule type" value="Genomic_DNA"/>
</dbReference>
<dbReference type="PRINTS" id="PR00069">
    <property type="entry name" value="ALDKETRDTASE"/>
</dbReference>
<dbReference type="RefSeq" id="WP_233054084.1">
    <property type="nucleotide sequence ID" value="NZ_JAIMJA010000019.1"/>
</dbReference>
<dbReference type="Pfam" id="PF00248">
    <property type="entry name" value="Aldo_ket_red"/>
    <property type="match status" value="1"/>
</dbReference>
<comment type="caution">
    <text evidence="2">The sequence shown here is derived from an EMBL/GenBank/DDBJ whole genome shotgun (WGS) entry which is preliminary data.</text>
</comment>
<keyword evidence="3" id="KW-1185">Reference proteome</keyword>
<sequence length="290" mass="32039">MNALPSSLFSPLVQGYWRMAHWNMTPQQRLTFIKQHVELGVTSVDHAPVYQSEALFGEALALEPSLRAQLQVISKCGIIPGQGEQVAHYDSGQAEIITSVERSLTNLQVEKLDVLLIHRPDLLMQVDEMAEAFAQLKAAGKVEHFGVSNFSVAEFNLLQSRLDVPLVTNQIEINPINMQATEDGTLAQMQQLKVRPMAWSCLAGGQLFNGESEQAKRVQHTLQQVADEIGASCIDEVAYAWVMKLPANPVPIIGSGKIARVQTAVNALELTMTREQWYRIWTASKGHGVA</sequence>
<organism evidence="2 3">
    <name type="scientific">Motilimonas cestriensis</name>
    <dbReference type="NCBI Taxonomy" id="2742685"/>
    <lineage>
        <taxon>Bacteria</taxon>
        <taxon>Pseudomonadati</taxon>
        <taxon>Pseudomonadota</taxon>
        <taxon>Gammaproteobacteria</taxon>
        <taxon>Alteromonadales</taxon>
        <taxon>Alteromonadales genera incertae sedis</taxon>
        <taxon>Motilimonas</taxon>
    </lineage>
</organism>